<dbReference type="Proteomes" id="UP000322139">
    <property type="component" value="Unassembled WGS sequence"/>
</dbReference>
<dbReference type="EMBL" id="VTER01000001">
    <property type="protein sequence ID" value="TYS52131.1"/>
    <property type="molecule type" value="Genomic_DNA"/>
</dbReference>
<evidence type="ECO:0000256" key="1">
    <source>
        <dbReference type="SAM" id="MobiDB-lite"/>
    </source>
</evidence>
<evidence type="ECO:0000313" key="2">
    <source>
        <dbReference type="EMBL" id="TYS52131.1"/>
    </source>
</evidence>
<feature type="compositionally biased region" description="Acidic residues" evidence="1">
    <location>
        <begin position="88"/>
        <end position="110"/>
    </location>
</feature>
<sequence>MRYFSPLFKINSIHIGSIEDASCVNFGNSFPTGFTSLKKHNQGFGNVLGDHNDIHDIMSRLEEKDVTEVFYKNGEEEIPEWIGKLLQEDGEEENMEMDAEESDDFSETGQ</sequence>
<reference evidence="2 3" key="1">
    <citation type="submission" date="2019-08" db="EMBL/GenBank/DDBJ databases">
        <title>Bacillus genomes from the desert of Cuatro Cienegas, Coahuila.</title>
        <authorList>
            <person name="Olmedo-Alvarez G."/>
        </authorList>
    </citation>
    <scope>NUCLEOTIDE SEQUENCE [LARGE SCALE GENOMIC DNA]</scope>
    <source>
        <strain evidence="2 3">CH446_14T</strain>
    </source>
</reference>
<comment type="caution">
    <text evidence="2">The sequence shown here is derived from an EMBL/GenBank/DDBJ whole genome shotgun (WGS) entry which is preliminary data.</text>
</comment>
<organism evidence="2 3">
    <name type="scientific">Bacillus infantis</name>
    <dbReference type="NCBI Taxonomy" id="324767"/>
    <lineage>
        <taxon>Bacteria</taxon>
        <taxon>Bacillati</taxon>
        <taxon>Bacillota</taxon>
        <taxon>Bacilli</taxon>
        <taxon>Bacillales</taxon>
        <taxon>Bacillaceae</taxon>
        <taxon>Bacillus</taxon>
    </lineage>
</organism>
<gene>
    <name evidence="2" type="ORF">FZD51_01440</name>
</gene>
<dbReference type="AlphaFoldDB" id="A0A5D4RP18"/>
<feature type="region of interest" description="Disordered" evidence="1">
    <location>
        <begin position="87"/>
        <end position="110"/>
    </location>
</feature>
<evidence type="ECO:0000313" key="3">
    <source>
        <dbReference type="Proteomes" id="UP000322139"/>
    </source>
</evidence>
<protein>
    <submittedName>
        <fullName evidence="2">Uncharacterized protein</fullName>
    </submittedName>
</protein>
<name>A0A5D4RP18_9BACI</name>
<proteinExistence type="predicted"/>
<accession>A0A5D4RP18</accession>
<dbReference type="RefSeq" id="WP_148973111.1">
    <property type="nucleotide sequence ID" value="NZ_JBNIKT010000018.1"/>
</dbReference>